<dbReference type="PANTHER" id="PTHR35276">
    <property type="entry name" value="S-ADENOSYL-L-METHIONINE-DEPENDENT METHYLTRANSFERASES SUPERFAMILY PROTEIN"/>
    <property type="match status" value="1"/>
</dbReference>
<reference evidence="1 2" key="1">
    <citation type="journal article" date="2017" name="Int. J. Syst. Evol. Microbiol.">
        <title>Jeotgalibaca porci sp. nov. and Jeotgalibaca arthritidis sp. nov., isolated from pigs, and emended description of the genus Jeotgalibaca.</title>
        <authorList>
            <person name="Zamora L."/>
            <person name="Perez-Sancho M."/>
            <person name="Dominguez L."/>
            <person name="Fernandez-Garayzabal J.F."/>
            <person name="Vela A.I."/>
        </authorList>
    </citation>
    <scope>NUCLEOTIDE SEQUENCE [LARGE SCALE GENOMIC DNA]</scope>
    <source>
        <strain evidence="1 2">CCUG 69148</strain>
    </source>
</reference>
<dbReference type="RefSeq" id="WP_166061834.1">
    <property type="nucleotide sequence ID" value="NZ_CP049889.1"/>
</dbReference>
<dbReference type="GeneID" id="94551866"/>
<keyword evidence="2" id="KW-1185">Reference proteome</keyword>
<dbReference type="Proteomes" id="UP000501830">
    <property type="component" value="Chromosome"/>
</dbReference>
<accession>A0A6G7WEZ4</accession>
<keyword evidence="1" id="KW-0808">Transferase</keyword>
<dbReference type="AlphaFoldDB" id="A0A6G7WEZ4"/>
<protein>
    <submittedName>
        <fullName evidence="1">Methyltransferase domain-containing protein</fullName>
    </submittedName>
</protein>
<evidence type="ECO:0000313" key="2">
    <source>
        <dbReference type="Proteomes" id="UP000501830"/>
    </source>
</evidence>
<dbReference type="Pfam" id="PF06962">
    <property type="entry name" value="rRNA_methylase"/>
    <property type="match status" value="1"/>
</dbReference>
<gene>
    <name evidence="1" type="ORF">G7058_01170</name>
</gene>
<dbReference type="PANTHER" id="PTHR35276:SF1">
    <property type="entry name" value="TRNA (MNM(5)S(2)U34)-METHYLTRANSFERASE, CHLOROPLASTIC"/>
    <property type="match status" value="1"/>
</dbReference>
<dbReference type="KEGG" id="jpo:G7058_01170"/>
<dbReference type="InterPro" id="IPR029063">
    <property type="entry name" value="SAM-dependent_MTases_sf"/>
</dbReference>
<dbReference type="GO" id="GO:0032259">
    <property type="term" value="P:methylation"/>
    <property type="evidence" value="ECO:0007669"/>
    <property type="project" value="UniProtKB-KW"/>
</dbReference>
<sequence>MLERAITYSHTLLRQTVKTGDIVIDATVGKGNDTLFLASLVGQTGHIHGFDVQEEAIAITKEKCLQAGVLEQVSLHHIGHEQAHTFLEPDCELGAVIYNLGYLPGSDKRITTMRESTLTSIDTLLPRLRVGGLMLLVVYSGHMQGKDEKEGVLDYVMTLDQNAYSVLQYGFINQKNNPPFLLAIEKRKHVQTS</sequence>
<name>A0A6G7WEZ4_9LACT</name>
<dbReference type="Gene3D" id="3.40.50.150">
    <property type="entry name" value="Vaccinia Virus protein VP39"/>
    <property type="match status" value="1"/>
</dbReference>
<keyword evidence="1" id="KW-0489">Methyltransferase</keyword>
<organism evidence="1 2">
    <name type="scientific">Jeotgalibaca porci</name>
    <dbReference type="NCBI Taxonomy" id="1868793"/>
    <lineage>
        <taxon>Bacteria</taxon>
        <taxon>Bacillati</taxon>
        <taxon>Bacillota</taxon>
        <taxon>Bacilli</taxon>
        <taxon>Lactobacillales</taxon>
        <taxon>Carnobacteriaceae</taxon>
        <taxon>Jeotgalibaca</taxon>
    </lineage>
</organism>
<evidence type="ECO:0000313" key="1">
    <source>
        <dbReference type="EMBL" id="QIK50796.1"/>
    </source>
</evidence>
<dbReference type="InterPro" id="IPR010719">
    <property type="entry name" value="MnmM_MeTrfase"/>
</dbReference>
<dbReference type="GO" id="GO:0008168">
    <property type="term" value="F:methyltransferase activity"/>
    <property type="evidence" value="ECO:0007669"/>
    <property type="project" value="UniProtKB-KW"/>
</dbReference>
<dbReference type="SUPFAM" id="SSF53335">
    <property type="entry name" value="S-adenosyl-L-methionine-dependent methyltransferases"/>
    <property type="match status" value="1"/>
</dbReference>
<proteinExistence type="predicted"/>
<dbReference type="EMBL" id="CP049889">
    <property type="protein sequence ID" value="QIK50796.1"/>
    <property type="molecule type" value="Genomic_DNA"/>
</dbReference>